<dbReference type="EMBL" id="JANBQB010002121">
    <property type="protein sequence ID" value="KAJ1968456.1"/>
    <property type="molecule type" value="Genomic_DNA"/>
</dbReference>
<sequence>MTRQCPTPPPTRSGRTRPRRDTASNAPWVSPTPPEATESKLKEVELDHLTSFTVNGRSIEVGDFIHAVNDDDPNLPH</sequence>
<organism evidence="2 3">
    <name type="scientific">Dimargaris verticillata</name>
    <dbReference type="NCBI Taxonomy" id="2761393"/>
    <lineage>
        <taxon>Eukaryota</taxon>
        <taxon>Fungi</taxon>
        <taxon>Fungi incertae sedis</taxon>
        <taxon>Zoopagomycota</taxon>
        <taxon>Kickxellomycotina</taxon>
        <taxon>Dimargaritomycetes</taxon>
        <taxon>Dimargaritales</taxon>
        <taxon>Dimargaritaceae</taxon>
        <taxon>Dimargaris</taxon>
    </lineage>
</organism>
<keyword evidence="3" id="KW-1185">Reference proteome</keyword>
<evidence type="ECO:0000313" key="2">
    <source>
        <dbReference type="EMBL" id="KAJ1968456.1"/>
    </source>
</evidence>
<proteinExistence type="predicted"/>
<feature type="compositionally biased region" description="Pro residues" evidence="1">
    <location>
        <begin position="1"/>
        <end position="11"/>
    </location>
</feature>
<protein>
    <submittedName>
        <fullName evidence="2">Uncharacterized protein</fullName>
    </submittedName>
</protein>
<feature type="region of interest" description="Disordered" evidence="1">
    <location>
        <begin position="1"/>
        <end position="38"/>
    </location>
</feature>
<name>A0A9W8AZH8_9FUNG</name>
<accession>A0A9W8AZH8</accession>
<dbReference type="AlphaFoldDB" id="A0A9W8AZH8"/>
<dbReference type="Proteomes" id="UP001151582">
    <property type="component" value="Unassembled WGS sequence"/>
</dbReference>
<evidence type="ECO:0000313" key="3">
    <source>
        <dbReference type="Proteomes" id="UP001151582"/>
    </source>
</evidence>
<gene>
    <name evidence="2" type="ORF">H4R34_006266</name>
</gene>
<evidence type="ECO:0000256" key="1">
    <source>
        <dbReference type="SAM" id="MobiDB-lite"/>
    </source>
</evidence>
<feature type="non-terminal residue" evidence="2">
    <location>
        <position position="77"/>
    </location>
</feature>
<reference evidence="2" key="1">
    <citation type="submission" date="2022-07" db="EMBL/GenBank/DDBJ databases">
        <title>Phylogenomic reconstructions and comparative analyses of Kickxellomycotina fungi.</title>
        <authorList>
            <person name="Reynolds N.K."/>
            <person name="Stajich J.E."/>
            <person name="Barry K."/>
            <person name="Grigoriev I.V."/>
            <person name="Crous P."/>
            <person name="Smith M.E."/>
        </authorList>
    </citation>
    <scope>NUCLEOTIDE SEQUENCE</scope>
    <source>
        <strain evidence="2">RSA 567</strain>
    </source>
</reference>
<comment type="caution">
    <text evidence="2">The sequence shown here is derived from an EMBL/GenBank/DDBJ whole genome shotgun (WGS) entry which is preliminary data.</text>
</comment>